<name>A0AAU9LX33_9ASTR</name>
<keyword evidence="3" id="KW-1185">Reference proteome</keyword>
<feature type="compositionally biased region" description="Basic residues" evidence="1">
    <location>
        <begin position="24"/>
        <end position="35"/>
    </location>
</feature>
<gene>
    <name evidence="2" type="ORF">LVIROSA_LOCUS7896</name>
</gene>
<reference evidence="2 3" key="1">
    <citation type="submission" date="2022-01" db="EMBL/GenBank/DDBJ databases">
        <authorList>
            <person name="Xiong W."/>
            <person name="Schranz E."/>
        </authorList>
    </citation>
    <scope>NUCLEOTIDE SEQUENCE [LARGE SCALE GENOMIC DNA]</scope>
</reference>
<sequence>MVRRWWSSTNTGGRGSSEIETQTHRHTQSNAKHPHRLETISSIGLSPHRLVGLLKQKWRFTVSLLSRSDEANKRGKAITFKSEWWLDREGRRKQHSEVAMVHSSGSNEVVFGDGWQAIAAPLPRSLCVWQHTTRKTREEGRVWWWSKTVVVGG</sequence>
<evidence type="ECO:0000313" key="2">
    <source>
        <dbReference type="EMBL" id="CAH1420428.1"/>
    </source>
</evidence>
<proteinExistence type="predicted"/>
<feature type="compositionally biased region" description="Polar residues" evidence="1">
    <location>
        <begin position="1"/>
        <end position="11"/>
    </location>
</feature>
<feature type="region of interest" description="Disordered" evidence="1">
    <location>
        <begin position="1"/>
        <end position="35"/>
    </location>
</feature>
<evidence type="ECO:0000256" key="1">
    <source>
        <dbReference type="SAM" id="MobiDB-lite"/>
    </source>
</evidence>
<protein>
    <submittedName>
        <fullName evidence="2">Uncharacterized protein</fullName>
    </submittedName>
</protein>
<organism evidence="2 3">
    <name type="scientific">Lactuca virosa</name>
    <dbReference type="NCBI Taxonomy" id="75947"/>
    <lineage>
        <taxon>Eukaryota</taxon>
        <taxon>Viridiplantae</taxon>
        <taxon>Streptophyta</taxon>
        <taxon>Embryophyta</taxon>
        <taxon>Tracheophyta</taxon>
        <taxon>Spermatophyta</taxon>
        <taxon>Magnoliopsida</taxon>
        <taxon>eudicotyledons</taxon>
        <taxon>Gunneridae</taxon>
        <taxon>Pentapetalae</taxon>
        <taxon>asterids</taxon>
        <taxon>campanulids</taxon>
        <taxon>Asterales</taxon>
        <taxon>Asteraceae</taxon>
        <taxon>Cichorioideae</taxon>
        <taxon>Cichorieae</taxon>
        <taxon>Lactucinae</taxon>
        <taxon>Lactuca</taxon>
    </lineage>
</organism>
<dbReference type="Proteomes" id="UP001157418">
    <property type="component" value="Unassembled WGS sequence"/>
</dbReference>
<dbReference type="AlphaFoldDB" id="A0AAU9LX33"/>
<accession>A0AAU9LX33</accession>
<evidence type="ECO:0000313" key="3">
    <source>
        <dbReference type="Proteomes" id="UP001157418"/>
    </source>
</evidence>
<comment type="caution">
    <text evidence="2">The sequence shown here is derived from an EMBL/GenBank/DDBJ whole genome shotgun (WGS) entry which is preliminary data.</text>
</comment>
<dbReference type="EMBL" id="CAKMRJ010001057">
    <property type="protein sequence ID" value="CAH1420428.1"/>
    <property type="molecule type" value="Genomic_DNA"/>
</dbReference>